<proteinExistence type="predicted"/>
<evidence type="ECO:0000313" key="8">
    <source>
        <dbReference type="EMBL" id="GAA0446818.1"/>
    </source>
</evidence>
<evidence type="ECO:0000256" key="5">
    <source>
        <dbReference type="ARBA" id="ARBA00023136"/>
    </source>
</evidence>
<dbReference type="SUPFAM" id="SSF103473">
    <property type="entry name" value="MFS general substrate transporter"/>
    <property type="match status" value="1"/>
</dbReference>
<dbReference type="EMBL" id="BAAADM010000055">
    <property type="protein sequence ID" value="GAA0446818.1"/>
    <property type="molecule type" value="Genomic_DNA"/>
</dbReference>
<evidence type="ECO:0000313" key="9">
    <source>
        <dbReference type="Proteomes" id="UP001501459"/>
    </source>
</evidence>
<name>A0ABN0ZGX0_9BACI</name>
<evidence type="ECO:0000256" key="4">
    <source>
        <dbReference type="ARBA" id="ARBA00022989"/>
    </source>
</evidence>
<evidence type="ECO:0000256" key="1">
    <source>
        <dbReference type="ARBA" id="ARBA00004651"/>
    </source>
</evidence>
<gene>
    <name evidence="8" type="ORF">GCM10008983_25900</name>
</gene>
<feature type="transmembrane region" description="Helical" evidence="6">
    <location>
        <begin position="165"/>
        <end position="188"/>
    </location>
</feature>
<dbReference type="InterPro" id="IPR052524">
    <property type="entry name" value="MFS_Cyanate_Porter"/>
</dbReference>
<keyword evidence="4 6" id="KW-1133">Transmembrane helix</keyword>
<feature type="transmembrane region" description="Helical" evidence="6">
    <location>
        <begin position="281"/>
        <end position="297"/>
    </location>
</feature>
<dbReference type="Gene3D" id="1.20.1250.20">
    <property type="entry name" value="MFS general substrate transporter like domains"/>
    <property type="match status" value="2"/>
</dbReference>
<feature type="transmembrane region" description="Helical" evidence="6">
    <location>
        <begin position="370"/>
        <end position="392"/>
    </location>
</feature>
<evidence type="ECO:0000259" key="7">
    <source>
        <dbReference type="PROSITE" id="PS50850"/>
    </source>
</evidence>
<accession>A0ABN0ZGX0</accession>
<feature type="transmembrane region" description="Helical" evidence="6">
    <location>
        <begin position="303"/>
        <end position="329"/>
    </location>
</feature>
<keyword evidence="5 6" id="KW-0472">Membrane</keyword>
<evidence type="ECO:0000256" key="6">
    <source>
        <dbReference type="SAM" id="Phobius"/>
    </source>
</evidence>
<dbReference type="Pfam" id="PF07690">
    <property type="entry name" value="MFS_1"/>
    <property type="match status" value="1"/>
</dbReference>
<comment type="subcellular location">
    <subcellularLocation>
        <location evidence="1">Cell membrane</location>
        <topology evidence="1">Multi-pass membrane protein</topology>
    </subcellularLocation>
</comment>
<sequence>MTNHYSTRQLYQWLLVAGIIIVAFNLRPAITSVGPVIGIIRDDVGLSNWSAGMLTSLPLVAFALVSPIAPRLGNRFTNERMLIAGCLLLIFGISIRSVSIMLVLFAGTLFVGMGIAVLNVLLPGVIKEKFPRKVGLMTSVYSTSMGTFAAAASGLSIPLAEGLDIGWQLALLVWGLPAVLGIFIWAYLSKSDNDTDDGDITYPDVHDNRMWKSPLAWQVACFMGLQSFIFYVTISWLPEILHDNGMSIATAGWMLSIAQFVGLPASFIVPVVADKMKSQRILVLILGVFALSGYSGLLLGHSFIAMVISTIFVGVTLSGTFALALTFLGMRANNAKHASELSGMAQSVGYTLAAVGPMFIGFLYDVNHTWTVPLMTLIGVVLMVMTFGMGAGRDRYVLDTEMAQTEETLT</sequence>
<keyword evidence="2" id="KW-0813">Transport</keyword>
<dbReference type="PROSITE" id="PS50850">
    <property type="entry name" value="MFS"/>
    <property type="match status" value="1"/>
</dbReference>
<feature type="transmembrane region" description="Helical" evidence="6">
    <location>
        <begin position="81"/>
        <end position="98"/>
    </location>
</feature>
<keyword evidence="9" id="KW-1185">Reference proteome</keyword>
<feature type="transmembrane region" description="Helical" evidence="6">
    <location>
        <begin position="215"/>
        <end position="234"/>
    </location>
</feature>
<feature type="transmembrane region" description="Helical" evidence="6">
    <location>
        <begin position="12"/>
        <end position="30"/>
    </location>
</feature>
<dbReference type="RefSeq" id="WP_343753897.1">
    <property type="nucleotide sequence ID" value="NZ_BAAADM010000055.1"/>
</dbReference>
<organism evidence="8 9">
    <name type="scientific">Lentibacillus halophilus</name>
    <dbReference type="NCBI Taxonomy" id="295065"/>
    <lineage>
        <taxon>Bacteria</taxon>
        <taxon>Bacillati</taxon>
        <taxon>Bacillota</taxon>
        <taxon>Bacilli</taxon>
        <taxon>Bacillales</taxon>
        <taxon>Bacillaceae</taxon>
        <taxon>Lentibacillus</taxon>
    </lineage>
</organism>
<reference evidence="8 9" key="1">
    <citation type="journal article" date="2019" name="Int. J. Syst. Evol. Microbiol.">
        <title>The Global Catalogue of Microorganisms (GCM) 10K type strain sequencing project: providing services to taxonomists for standard genome sequencing and annotation.</title>
        <authorList>
            <consortium name="The Broad Institute Genomics Platform"/>
            <consortium name="The Broad Institute Genome Sequencing Center for Infectious Disease"/>
            <person name="Wu L."/>
            <person name="Ma J."/>
        </authorList>
    </citation>
    <scope>NUCLEOTIDE SEQUENCE [LARGE SCALE GENOMIC DNA]</scope>
    <source>
        <strain evidence="8 9">JCM 12149</strain>
    </source>
</reference>
<comment type="caution">
    <text evidence="8">The sequence shown here is derived from an EMBL/GenBank/DDBJ whole genome shotgun (WGS) entry which is preliminary data.</text>
</comment>
<dbReference type="InterPro" id="IPR036259">
    <property type="entry name" value="MFS_trans_sf"/>
</dbReference>
<feature type="transmembrane region" description="Helical" evidence="6">
    <location>
        <begin position="134"/>
        <end position="159"/>
    </location>
</feature>
<feature type="transmembrane region" description="Helical" evidence="6">
    <location>
        <begin position="50"/>
        <end position="69"/>
    </location>
</feature>
<dbReference type="InterPro" id="IPR020846">
    <property type="entry name" value="MFS_dom"/>
</dbReference>
<evidence type="ECO:0000256" key="3">
    <source>
        <dbReference type="ARBA" id="ARBA00022692"/>
    </source>
</evidence>
<feature type="transmembrane region" description="Helical" evidence="6">
    <location>
        <begin position="341"/>
        <end position="364"/>
    </location>
</feature>
<evidence type="ECO:0000256" key="2">
    <source>
        <dbReference type="ARBA" id="ARBA00022448"/>
    </source>
</evidence>
<keyword evidence="3 6" id="KW-0812">Transmembrane</keyword>
<dbReference type="PANTHER" id="PTHR23523">
    <property type="match status" value="1"/>
</dbReference>
<dbReference type="PANTHER" id="PTHR23523:SF2">
    <property type="entry name" value="2-NITROIMIDAZOLE TRANSPORTER"/>
    <property type="match status" value="1"/>
</dbReference>
<dbReference type="CDD" id="cd17339">
    <property type="entry name" value="MFS_NIMT_CynX_like"/>
    <property type="match status" value="1"/>
</dbReference>
<dbReference type="InterPro" id="IPR011701">
    <property type="entry name" value="MFS"/>
</dbReference>
<feature type="transmembrane region" description="Helical" evidence="6">
    <location>
        <begin position="246"/>
        <end position="269"/>
    </location>
</feature>
<dbReference type="Proteomes" id="UP001501459">
    <property type="component" value="Unassembled WGS sequence"/>
</dbReference>
<feature type="transmembrane region" description="Helical" evidence="6">
    <location>
        <begin position="104"/>
        <end position="122"/>
    </location>
</feature>
<feature type="domain" description="Major facilitator superfamily (MFS) profile" evidence="7">
    <location>
        <begin position="11"/>
        <end position="394"/>
    </location>
</feature>
<protein>
    <submittedName>
        <fullName evidence="8">CynX/NimT family MFS transporter</fullName>
    </submittedName>
</protein>